<dbReference type="PANTHER" id="PTHR24123">
    <property type="entry name" value="ANKYRIN REPEAT-CONTAINING"/>
    <property type="match status" value="1"/>
</dbReference>
<feature type="repeat" description="ANK" evidence="3">
    <location>
        <begin position="292"/>
        <end position="324"/>
    </location>
</feature>
<dbReference type="Proteomes" id="UP001205603">
    <property type="component" value="Unassembled WGS sequence"/>
</dbReference>
<feature type="repeat" description="ANK" evidence="3">
    <location>
        <begin position="453"/>
        <end position="492"/>
    </location>
</feature>
<dbReference type="PANTHER" id="PTHR24123:SF33">
    <property type="entry name" value="PROTEIN HOS4"/>
    <property type="match status" value="1"/>
</dbReference>
<sequence>MKWILSIFIFCLLRGSCTPGQPVNNQGRQLTREEWQKLSPVLSELPNQVCADTIRRLLTRGIDGRLFVMWDYPPRENSDVIELTSEEPGPFEKIRMYEGSTPLMIAVRYGYADLSKMLIDMGADIKAKNQMRGMDVVAMAEETQDETFIMQFIDWATPKTGVKYFTDNTGILFYAAVFHHFNLLEKMIEMGSDINAPDKITRYTVLSQMVMKRDTVVIGKLLGLGADLNAGLDGFRPFDAVAKLPYFEDYIVEYLLRHGMKPYFNGVTQVGPIEVMKAMLESGTDINAQDSAGCSFLWHAAENDNYKLVKYLIEQGADVNLANHNNRFPIDVAGSSCFDLLIAGGAKQGVQTDYFRLFDAVRNGEIDIVEELVHKGVDVNHSIGGDYAINTQGDVSTETHLEILDILLKAGANIGVRNRSGYSILPDKAAVRDSVIVKYLLERGADPDIWGYTDRTALHRLSAVNYSESLPGVLSMMKTLIEYGADVNALDKDGNTPLLTNMEALSVSDYQEETIRLLIAYGASSRIENFDAMSPLDLLKRKKFSPEVKRLLERQDYTLGNYREKLKPVFDLYKGKIGIGVVINLLASDDIDYTLTQEIVLGDSLHTRFNEGATSLSVAAALGFDEIVIGLIANEASVDIRDGRGYSPLGYAVEKKRYKTAEILLKFNASPYYPDTNNPFKIATRLKNYKILDLLLRYHPDLNMYDDNPLIDAVLLGDVRLVSYFLNRKANPEAHDEQGRTVLMVAAEKGNADIVKMLLIAGADPLATDEAGSSVWDYADGNEDVLKILPKKEPSGER</sequence>
<dbReference type="Gene3D" id="1.25.40.20">
    <property type="entry name" value="Ankyrin repeat-containing domain"/>
    <property type="match status" value="6"/>
</dbReference>
<dbReference type="InterPro" id="IPR036770">
    <property type="entry name" value="Ankyrin_rpt-contain_sf"/>
</dbReference>
<comment type="caution">
    <text evidence="4">The sequence shown here is derived from an EMBL/GenBank/DDBJ whole genome shotgun (WGS) entry which is preliminary data.</text>
</comment>
<dbReference type="InterPro" id="IPR051165">
    <property type="entry name" value="Multifunctional_ANK_Repeat"/>
</dbReference>
<dbReference type="Pfam" id="PF00023">
    <property type="entry name" value="Ank"/>
    <property type="match status" value="2"/>
</dbReference>
<dbReference type="PRINTS" id="PR01415">
    <property type="entry name" value="ANKYRIN"/>
</dbReference>
<dbReference type="EMBL" id="JANDHW010000002">
    <property type="protein sequence ID" value="MCP9611114.1"/>
    <property type="molecule type" value="Genomic_DNA"/>
</dbReference>
<dbReference type="Pfam" id="PF12796">
    <property type="entry name" value="Ank_2"/>
    <property type="match status" value="2"/>
</dbReference>
<keyword evidence="1" id="KW-0677">Repeat</keyword>
<evidence type="ECO:0000256" key="3">
    <source>
        <dbReference type="PROSITE-ProRule" id="PRU00023"/>
    </source>
</evidence>
<organism evidence="4 5">
    <name type="scientific">Coprobacter tertius</name>
    <dbReference type="NCBI Taxonomy" id="2944915"/>
    <lineage>
        <taxon>Bacteria</taxon>
        <taxon>Pseudomonadati</taxon>
        <taxon>Bacteroidota</taxon>
        <taxon>Bacteroidia</taxon>
        <taxon>Bacteroidales</taxon>
        <taxon>Barnesiellaceae</taxon>
        <taxon>Coprobacter</taxon>
    </lineage>
</organism>
<name>A0ABT1MFI6_9BACT</name>
<proteinExistence type="predicted"/>
<evidence type="ECO:0000313" key="4">
    <source>
        <dbReference type="EMBL" id="MCP9611114.1"/>
    </source>
</evidence>
<keyword evidence="2 3" id="KW-0040">ANK repeat</keyword>
<reference evidence="4 5" key="1">
    <citation type="submission" date="2022-07" db="EMBL/GenBank/DDBJ databases">
        <title>Fecal culturing of patients with breast cancer.</title>
        <authorList>
            <person name="Teng N.M.Y."/>
            <person name="Kiu R."/>
            <person name="Evans R."/>
            <person name="Baker D.J."/>
            <person name="Zenner C."/>
            <person name="Robinson S.D."/>
            <person name="Hall L.J."/>
        </authorList>
    </citation>
    <scope>NUCLEOTIDE SEQUENCE [LARGE SCALE GENOMIC DNA]</scope>
    <source>
        <strain evidence="4 5">LH1063</strain>
    </source>
</reference>
<protein>
    <submittedName>
        <fullName evidence="4">Ankyrin repeat domain-containing protein</fullName>
    </submittedName>
</protein>
<feature type="repeat" description="ANK" evidence="3">
    <location>
        <begin position="98"/>
        <end position="130"/>
    </location>
</feature>
<evidence type="ECO:0000313" key="5">
    <source>
        <dbReference type="Proteomes" id="UP001205603"/>
    </source>
</evidence>
<accession>A0ABT1MFI6</accession>
<feature type="repeat" description="ANK" evidence="3">
    <location>
        <begin position="738"/>
        <end position="770"/>
    </location>
</feature>
<evidence type="ECO:0000256" key="2">
    <source>
        <dbReference type="ARBA" id="ARBA00023043"/>
    </source>
</evidence>
<dbReference type="PROSITE" id="PS50297">
    <property type="entry name" value="ANK_REP_REGION"/>
    <property type="match status" value="3"/>
</dbReference>
<dbReference type="PROSITE" id="PS50088">
    <property type="entry name" value="ANK_REPEAT"/>
    <property type="match status" value="5"/>
</dbReference>
<dbReference type="InterPro" id="IPR002110">
    <property type="entry name" value="Ankyrin_rpt"/>
</dbReference>
<feature type="repeat" description="ANK" evidence="3">
    <location>
        <begin position="611"/>
        <end position="643"/>
    </location>
</feature>
<dbReference type="SUPFAM" id="SSF48403">
    <property type="entry name" value="Ankyrin repeat"/>
    <property type="match status" value="2"/>
</dbReference>
<dbReference type="SMART" id="SM00248">
    <property type="entry name" value="ANK"/>
    <property type="match status" value="14"/>
</dbReference>
<dbReference type="RefSeq" id="WP_255025772.1">
    <property type="nucleotide sequence ID" value="NZ_JANDHW010000002.1"/>
</dbReference>
<evidence type="ECO:0000256" key="1">
    <source>
        <dbReference type="ARBA" id="ARBA00022737"/>
    </source>
</evidence>
<keyword evidence="5" id="KW-1185">Reference proteome</keyword>
<gene>
    <name evidence="4" type="ORF">NMU02_03280</name>
</gene>